<sequence>MRQCQIAPYYTEAFEDFDEALQELSALDGKLSARQRKRLHEEILHKGLKHLLEVNNSPMGKTTEELKCKEIVRKEGNVFGAVLNEYMNCNSVFEQQELILTWIRDRLLPLENRCFSCEGYQERENLTKRGGE</sequence>
<protein>
    <submittedName>
        <fullName evidence="1">Uncharacterized protein</fullName>
    </submittedName>
</protein>
<evidence type="ECO:0000313" key="2">
    <source>
        <dbReference type="Proteomes" id="UP000231658"/>
    </source>
</evidence>
<keyword evidence="2" id="KW-1185">Reference proteome</keyword>
<dbReference type="STRING" id="1867952.MTBPR1_80153"/>
<proteinExistence type="predicted"/>
<dbReference type="AlphaFoldDB" id="A0A1C3RLT1"/>
<organism evidence="1 2">
    <name type="scientific">Candidatus Terasakiella magnetica</name>
    <dbReference type="NCBI Taxonomy" id="1867952"/>
    <lineage>
        <taxon>Bacteria</taxon>
        <taxon>Pseudomonadati</taxon>
        <taxon>Pseudomonadota</taxon>
        <taxon>Alphaproteobacteria</taxon>
        <taxon>Rhodospirillales</taxon>
        <taxon>Terasakiellaceae</taxon>
        <taxon>Terasakiella</taxon>
    </lineage>
</organism>
<reference evidence="1 2" key="1">
    <citation type="submission" date="2016-07" db="EMBL/GenBank/DDBJ databases">
        <authorList>
            <person name="Lefevre C.T."/>
        </authorList>
    </citation>
    <scope>NUCLEOTIDE SEQUENCE [LARGE SCALE GENOMIC DNA]</scope>
    <source>
        <strain evidence="1">PR1</strain>
    </source>
</reference>
<dbReference type="RefSeq" id="WP_069190092.1">
    <property type="nucleotide sequence ID" value="NZ_FLYE01000047.1"/>
</dbReference>
<dbReference type="Proteomes" id="UP000231658">
    <property type="component" value="Unassembled WGS sequence"/>
</dbReference>
<accession>A0A1C3RLT1</accession>
<evidence type="ECO:0000313" key="1">
    <source>
        <dbReference type="EMBL" id="SCA58099.1"/>
    </source>
</evidence>
<gene>
    <name evidence="1" type="ORF">MTBPR1_80153</name>
</gene>
<dbReference type="EMBL" id="FLYE01000047">
    <property type="protein sequence ID" value="SCA58099.1"/>
    <property type="molecule type" value="Genomic_DNA"/>
</dbReference>
<name>A0A1C3RLT1_9PROT</name>